<feature type="transmembrane region" description="Helical" evidence="6">
    <location>
        <begin position="18"/>
        <end position="37"/>
    </location>
</feature>
<dbReference type="GO" id="GO:0015920">
    <property type="term" value="P:lipopolysaccharide transport"/>
    <property type="evidence" value="ECO:0007669"/>
    <property type="project" value="TreeGrafter"/>
</dbReference>
<reference evidence="8" key="1">
    <citation type="submission" date="2015-02" db="EMBL/GenBank/DDBJ databases">
        <authorList>
            <person name="Chooi Y.-H."/>
        </authorList>
    </citation>
    <scope>NUCLEOTIDE SEQUENCE [LARGE SCALE GENOMIC DNA]</scope>
    <source>
        <strain evidence="8">strain Y</strain>
    </source>
</reference>
<protein>
    <submittedName>
        <fullName evidence="7">Permease</fullName>
    </submittedName>
</protein>
<evidence type="ECO:0000256" key="5">
    <source>
        <dbReference type="ARBA" id="ARBA00023136"/>
    </source>
</evidence>
<dbReference type="Pfam" id="PF03739">
    <property type="entry name" value="LptF_LptG"/>
    <property type="match status" value="1"/>
</dbReference>
<keyword evidence="8" id="KW-1185">Reference proteome</keyword>
<gene>
    <name evidence="7" type="ORF">YBN1229_v1_3131</name>
</gene>
<dbReference type="Proteomes" id="UP000033187">
    <property type="component" value="Chromosome 1"/>
</dbReference>
<dbReference type="PANTHER" id="PTHR33529:SF2">
    <property type="entry name" value="LIPOPOLYSACCHARIDE EXPORT SYSTEM PERMEASE PROTEIN LPTG"/>
    <property type="match status" value="1"/>
</dbReference>
<proteinExistence type="predicted"/>
<feature type="transmembrane region" description="Helical" evidence="6">
    <location>
        <begin position="71"/>
        <end position="88"/>
    </location>
</feature>
<dbReference type="KEGG" id="fiy:BN1229_v1_3131"/>
<dbReference type="GO" id="GO:0043190">
    <property type="term" value="C:ATP-binding cassette (ABC) transporter complex"/>
    <property type="evidence" value="ECO:0007669"/>
    <property type="project" value="InterPro"/>
</dbReference>
<dbReference type="EMBL" id="LN829119">
    <property type="protein sequence ID" value="CPR21624.1"/>
    <property type="molecule type" value="Genomic_DNA"/>
</dbReference>
<keyword evidence="3 6" id="KW-0812">Transmembrane</keyword>
<evidence type="ECO:0000256" key="6">
    <source>
        <dbReference type="SAM" id="Phobius"/>
    </source>
</evidence>
<keyword evidence="4 6" id="KW-1133">Transmembrane helix</keyword>
<accession>A0A0D6JIB3</accession>
<name>A0A0D6JIB3_9HYPH</name>
<dbReference type="GO" id="GO:0055085">
    <property type="term" value="P:transmembrane transport"/>
    <property type="evidence" value="ECO:0007669"/>
    <property type="project" value="InterPro"/>
</dbReference>
<evidence type="ECO:0000256" key="4">
    <source>
        <dbReference type="ARBA" id="ARBA00022989"/>
    </source>
</evidence>
<comment type="subcellular location">
    <subcellularLocation>
        <location evidence="1">Cell membrane</location>
        <topology evidence="1">Multi-pass membrane protein</topology>
    </subcellularLocation>
</comment>
<feature type="transmembrane region" description="Helical" evidence="6">
    <location>
        <begin position="310"/>
        <end position="329"/>
    </location>
</feature>
<keyword evidence="5 6" id="KW-0472">Membrane</keyword>
<keyword evidence="2" id="KW-1003">Cell membrane</keyword>
<dbReference type="KEGG" id="fil:BN1229_v1_2782"/>
<dbReference type="NCBIfam" id="TIGR04408">
    <property type="entry name" value="LptG_lptG"/>
    <property type="match status" value="1"/>
</dbReference>
<feature type="transmembrane region" description="Helical" evidence="6">
    <location>
        <begin position="341"/>
        <end position="363"/>
    </location>
</feature>
<dbReference type="InterPro" id="IPR005495">
    <property type="entry name" value="LptG/LptF_permease"/>
</dbReference>
<dbReference type="PANTHER" id="PTHR33529">
    <property type="entry name" value="SLR0882 PROTEIN-RELATED"/>
    <property type="match status" value="1"/>
</dbReference>
<evidence type="ECO:0000256" key="2">
    <source>
        <dbReference type="ARBA" id="ARBA00022475"/>
    </source>
</evidence>
<dbReference type="AlphaFoldDB" id="A0A0D6JIB3"/>
<evidence type="ECO:0000313" key="8">
    <source>
        <dbReference type="Proteomes" id="UP000033187"/>
    </source>
</evidence>
<feature type="transmembrane region" description="Helical" evidence="6">
    <location>
        <begin position="284"/>
        <end position="303"/>
    </location>
</feature>
<feature type="transmembrane region" description="Helical" evidence="6">
    <location>
        <begin position="108"/>
        <end position="126"/>
    </location>
</feature>
<organism evidence="7 8">
    <name type="scientific">Candidatus Filomicrobium marinum</name>
    <dbReference type="NCBI Taxonomy" id="1608628"/>
    <lineage>
        <taxon>Bacteria</taxon>
        <taxon>Pseudomonadati</taxon>
        <taxon>Pseudomonadota</taxon>
        <taxon>Alphaproteobacteria</taxon>
        <taxon>Hyphomicrobiales</taxon>
        <taxon>Hyphomicrobiaceae</taxon>
        <taxon>Filomicrobium</taxon>
    </lineage>
</organism>
<sequence length="368" mass="40139">MIIVGIGTATLNWYVGRWFLTTILGTFLLCSALIFMIDFVELLRQAGKYGSVPAWLLAWMALLRLPAYTEFLLPFAIMTGSIAALLQLSRKSELAVMRAGGMSVWQFLLPGFIVAVTLGVFATTLYNPLAAAAREKAEAIFADAFGRDVNLLRAKSGESWLRQNGIDGQSVINAVRASNQGLTLTGVIVFVYDNDGGFVERIDAARADLKEGYWELRDAWVSGVGREPQKYDFYMVSTYLTPDRVQDALGTAISVSFWELPGLIEVAEKAKLSATTLRIQYELLLSRPLLCFAMVLLAATVSLRSFRSGGIQTMVVTGMVGGLGFFLLAEVSRQIGAAGLVPPWAAVWLPVVLVILVSLTVLLHQEDG</sequence>
<evidence type="ECO:0000313" key="7">
    <source>
        <dbReference type="EMBL" id="CPR21624.1"/>
    </source>
</evidence>
<evidence type="ECO:0000256" key="3">
    <source>
        <dbReference type="ARBA" id="ARBA00022692"/>
    </source>
</evidence>
<evidence type="ECO:0000256" key="1">
    <source>
        <dbReference type="ARBA" id="ARBA00004651"/>
    </source>
</evidence>
<dbReference type="InterPro" id="IPR030923">
    <property type="entry name" value="LptG"/>
</dbReference>